<dbReference type="GO" id="GO:0005524">
    <property type="term" value="F:ATP binding"/>
    <property type="evidence" value="ECO:0007669"/>
    <property type="project" value="UniProtKB-KW"/>
</dbReference>
<dbReference type="GO" id="GO:0000965">
    <property type="term" value="P:mitochondrial RNA 3'-end processing"/>
    <property type="evidence" value="ECO:0007669"/>
    <property type="project" value="TreeGrafter"/>
</dbReference>
<sequence>MLQSNVVDLYHVQAVDIHDQTAFGDSVLVAGELETALAAWWHALGSAPRLTALLAQTHDVPVFFLLHSRTLGQFHDFLVQNPSWLAEVQPLLLLRPGQVLDACALAKGSGREEGAASAEEMLRPMLAAVAAFLEQTYGPQLAAYRRARSLADLRRPEAWFPVTRKQRRQWLLHLGPTNSGKTHAALQRLLSASSGLYLAPLRLLAWEVYERMRAAGLRCALRTGQERLGPDDATHVACTMEMAPLGSSSSVAGEAWAWEVAVLDEIQLLVDPARGAAWTRALLGASVRELHLCGAAEPPGLPALLSELALCCGDELPAAAGKKRHQRLVPLKLEDRPLLSGFAELLPGDCLVCFSRRDVLLAKAELERLGLAPCVVYGSLPPDVRSEQAALFNDPASGYKVLIASDAVGMGLNLQIRRIVFRTLRKFDGEVTRRLTPPEIRQISGRAGRFGGRYGELGLVACFTAEDCAVVREALAEDMTKSEAKVQVGAFPRAALLPLPEQLEAFSHALEADLGKLLPFAALVERFMSIAEVSPLYFLAQSRSLVEVARALADVRLPPGEKFTFCQAPISSTDLVALTALHGFARDYAASGFVGFPRVRLAEPCSESGVTARHVLELEGLHKVCEAYLWLASRFPTAFLDVDAAQEARQEVAARIAESLRRPLAMSEDDASCTGGGLFALDDDLADD</sequence>
<dbReference type="GO" id="GO:0016787">
    <property type="term" value="F:hydrolase activity"/>
    <property type="evidence" value="ECO:0007669"/>
    <property type="project" value="UniProtKB-KW"/>
</dbReference>
<evidence type="ECO:0000259" key="5">
    <source>
        <dbReference type="PROSITE" id="PS51194"/>
    </source>
</evidence>
<dbReference type="AlphaFoldDB" id="A0A813DED5"/>
<dbReference type="Proteomes" id="UP000654075">
    <property type="component" value="Unassembled WGS sequence"/>
</dbReference>
<evidence type="ECO:0000256" key="2">
    <source>
        <dbReference type="ARBA" id="ARBA00022801"/>
    </source>
</evidence>
<dbReference type="InterPro" id="IPR022192">
    <property type="entry name" value="SUV3_C"/>
</dbReference>
<keyword evidence="1" id="KW-0547">Nucleotide-binding</keyword>
<keyword evidence="3" id="KW-0347">Helicase</keyword>
<evidence type="ECO:0000313" key="7">
    <source>
        <dbReference type="Proteomes" id="UP000654075"/>
    </source>
</evidence>
<dbReference type="EMBL" id="CAJNNV010000942">
    <property type="protein sequence ID" value="CAE8583936.1"/>
    <property type="molecule type" value="Genomic_DNA"/>
</dbReference>
<dbReference type="SUPFAM" id="SSF52540">
    <property type="entry name" value="P-loop containing nucleoside triphosphate hydrolases"/>
    <property type="match status" value="1"/>
</dbReference>
<proteinExistence type="predicted"/>
<protein>
    <recommendedName>
        <fullName evidence="5">Helicase C-terminal domain-containing protein</fullName>
    </recommendedName>
</protein>
<dbReference type="Gene3D" id="1.20.58.1080">
    <property type="match status" value="1"/>
</dbReference>
<reference evidence="6" key="1">
    <citation type="submission" date="2021-02" db="EMBL/GenBank/DDBJ databases">
        <authorList>
            <person name="Dougan E. K."/>
            <person name="Rhodes N."/>
            <person name="Thang M."/>
            <person name="Chan C."/>
        </authorList>
    </citation>
    <scope>NUCLEOTIDE SEQUENCE</scope>
</reference>
<evidence type="ECO:0000256" key="1">
    <source>
        <dbReference type="ARBA" id="ARBA00022741"/>
    </source>
</evidence>
<keyword evidence="7" id="KW-1185">Reference proteome</keyword>
<dbReference type="GO" id="GO:0004386">
    <property type="term" value="F:helicase activity"/>
    <property type="evidence" value="ECO:0007669"/>
    <property type="project" value="UniProtKB-KW"/>
</dbReference>
<dbReference type="OrthoDB" id="6692397at2759"/>
<dbReference type="Pfam" id="PF22527">
    <property type="entry name" value="DEXQc_Suv3"/>
    <property type="match status" value="1"/>
</dbReference>
<dbReference type="PANTHER" id="PTHR12131:SF1">
    <property type="entry name" value="ATP-DEPENDENT RNA HELICASE SUPV3L1, MITOCHONDRIAL-RELATED"/>
    <property type="match status" value="1"/>
</dbReference>
<dbReference type="Gene3D" id="1.20.272.40">
    <property type="match status" value="1"/>
</dbReference>
<dbReference type="Pfam" id="PF00271">
    <property type="entry name" value="Helicase_C"/>
    <property type="match status" value="1"/>
</dbReference>
<dbReference type="InterPro" id="IPR041082">
    <property type="entry name" value="Suv3_C_1"/>
</dbReference>
<keyword evidence="2" id="KW-0378">Hydrolase</keyword>
<dbReference type="Pfam" id="PF12513">
    <property type="entry name" value="SUV3_C"/>
    <property type="match status" value="1"/>
</dbReference>
<gene>
    <name evidence="6" type="ORF">PGLA1383_LOCUS2882</name>
</gene>
<evidence type="ECO:0000256" key="3">
    <source>
        <dbReference type="ARBA" id="ARBA00022806"/>
    </source>
</evidence>
<dbReference type="OMA" id="QPANWYT"/>
<feature type="non-terminal residue" evidence="6">
    <location>
        <position position="688"/>
    </location>
</feature>
<dbReference type="InterPro" id="IPR027417">
    <property type="entry name" value="P-loop_NTPase"/>
</dbReference>
<evidence type="ECO:0000256" key="4">
    <source>
        <dbReference type="ARBA" id="ARBA00022840"/>
    </source>
</evidence>
<accession>A0A813DED5</accession>
<name>A0A813DED5_POLGL</name>
<dbReference type="Pfam" id="PF18147">
    <property type="entry name" value="Suv3_C_1"/>
    <property type="match status" value="1"/>
</dbReference>
<evidence type="ECO:0000313" key="6">
    <source>
        <dbReference type="EMBL" id="CAE8583936.1"/>
    </source>
</evidence>
<comment type="caution">
    <text evidence="6">The sequence shown here is derived from an EMBL/GenBank/DDBJ whole genome shotgun (WGS) entry which is preliminary data.</text>
</comment>
<keyword evidence="4" id="KW-0067">ATP-binding</keyword>
<dbReference type="InterPro" id="IPR055206">
    <property type="entry name" value="DEXQc_SUV3"/>
</dbReference>
<dbReference type="InterPro" id="IPR050699">
    <property type="entry name" value="RNA-DNA_Helicase"/>
</dbReference>
<organism evidence="6 7">
    <name type="scientific">Polarella glacialis</name>
    <name type="common">Dinoflagellate</name>
    <dbReference type="NCBI Taxonomy" id="89957"/>
    <lineage>
        <taxon>Eukaryota</taxon>
        <taxon>Sar</taxon>
        <taxon>Alveolata</taxon>
        <taxon>Dinophyceae</taxon>
        <taxon>Suessiales</taxon>
        <taxon>Suessiaceae</taxon>
        <taxon>Polarella</taxon>
    </lineage>
</organism>
<dbReference type="GO" id="GO:0045025">
    <property type="term" value="C:mitochondrial degradosome"/>
    <property type="evidence" value="ECO:0007669"/>
    <property type="project" value="TreeGrafter"/>
</dbReference>
<dbReference type="InterPro" id="IPR001650">
    <property type="entry name" value="Helicase_C-like"/>
</dbReference>
<dbReference type="PROSITE" id="PS51194">
    <property type="entry name" value="HELICASE_CTER"/>
    <property type="match status" value="1"/>
</dbReference>
<dbReference type="PANTHER" id="PTHR12131">
    <property type="entry name" value="ATP-DEPENDENT RNA AND DNA HELICASE"/>
    <property type="match status" value="1"/>
</dbReference>
<dbReference type="Gene3D" id="3.40.50.300">
    <property type="entry name" value="P-loop containing nucleotide triphosphate hydrolases"/>
    <property type="match status" value="2"/>
</dbReference>
<dbReference type="CDD" id="cd18805">
    <property type="entry name" value="SF2_C_suv3"/>
    <property type="match status" value="1"/>
</dbReference>
<feature type="domain" description="Helicase C-terminal" evidence="5">
    <location>
        <begin position="323"/>
        <end position="507"/>
    </location>
</feature>
<dbReference type="SMART" id="SM00490">
    <property type="entry name" value="HELICc"/>
    <property type="match status" value="1"/>
</dbReference>